<accession>A0AAV9ZT23</accession>
<dbReference type="EMBL" id="JAWWNJ010000116">
    <property type="protein sequence ID" value="KAK6991580.1"/>
    <property type="molecule type" value="Genomic_DNA"/>
</dbReference>
<organism evidence="1 2">
    <name type="scientific">Favolaschia claudopus</name>
    <dbReference type="NCBI Taxonomy" id="2862362"/>
    <lineage>
        <taxon>Eukaryota</taxon>
        <taxon>Fungi</taxon>
        <taxon>Dikarya</taxon>
        <taxon>Basidiomycota</taxon>
        <taxon>Agaricomycotina</taxon>
        <taxon>Agaricomycetes</taxon>
        <taxon>Agaricomycetidae</taxon>
        <taxon>Agaricales</taxon>
        <taxon>Marasmiineae</taxon>
        <taxon>Mycenaceae</taxon>
        <taxon>Favolaschia</taxon>
    </lineage>
</organism>
<keyword evidence="2" id="KW-1185">Reference proteome</keyword>
<name>A0AAV9ZT23_9AGAR</name>
<proteinExistence type="predicted"/>
<comment type="caution">
    <text evidence="1">The sequence shown here is derived from an EMBL/GenBank/DDBJ whole genome shotgun (WGS) entry which is preliminary data.</text>
</comment>
<dbReference type="AlphaFoldDB" id="A0AAV9ZT23"/>
<dbReference type="Proteomes" id="UP001362999">
    <property type="component" value="Unassembled WGS sequence"/>
</dbReference>
<protein>
    <submittedName>
        <fullName evidence="1">Uncharacterized protein</fullName>
    </submittedName>
</protein>
<evidence type="ECO:0000313" key="2">
    <source>
        <dbReference type="Proteomes" id="UP001362999"/>
    </source>
</evidence>
<sequence length="147" mass="16567">MHSTMEIWVNRNSDVGRHITYSWPFPWKTLAKSKAILSRGFKVAVQIDFRSGDIPNYIPSLCIARFIEGQGTQLFGVRNQERDFIVLGIFDSGSHGNRVKANNQPWASKKAAELEATQEETQGAGETLTDLTFKLAKQIFYITEAKS</sequence>
<evidence type="ECO:0000313" key="1">
    <source>
        <dbReference type="EMBL" id="KAK6991580.1"/>
    </source>
</evidence>
<reference evidence="1 2" key="1">
    <citation type="journal article" date="2024" name="J Genomics">
        <title>Draft genome sequencing and assembly of Favolaschia claudopus CIRM-BRFM 2984 isolated from oak limbs.</title>
        <authorList>
            <person name="Navarro D."/>
            <person name="Drula E."/>
            <person name="Chaduli D."/>
            <person name="Cazenave R."/>
            <person name="Ahrendt S."/>
            <person name="Wang J."/>
            <person name="Lipzen A."/>
            <person name="Daum C."/>
            <person name="Barry K."/>
            <person name="Grigoriev I.V."/>
            <person name="Favel A."/>
            <person name="Rosso M.N."/>
            <person name="Martin F."/>
        </authorList>
    </citation>
    <scope>NUCLEOTIDE SEQUENCE [LARGE SCALE GENOMIC DNA]</scope>
    <source>
        <strain evidence="1 2">CIRM-BRFM 2984</strain>
    </source>
</reference>
<gene>
    <name evidence="1" type="ORF">R3P38DRAFT_2803632</name>
</gene>